<gene>
    <name evidence="2" type="ORF">PFL1_04240</name>
</gene>
<dbReference type="KEGG" id="pfp:PFL1_04240"/>
<dbReference type="HOGENOM" id="CLU_1696291_0_0_1"/>
<dbReference type="GeneID" id="19318346"/>
<proteinExistence type="predicted"/>
<evidence type="ECO:0000256" key="1">
    <source>
        <dbReference type="SAM" id="MobiDB-lite"/>
    </source>
</evidence>
<evidence type="ECO:0000313" key="2">
    <source>
        <dbReference type="EMBL" id="EPQ28413.1"/>
    </source>
</evidence>
<dbReference type="EMBL" id="KE361635">
    <property type="protein sequence ID" value="EPQ28413.1"/>
    <property type="molecule type" value="Genomic_DNA"/>
</dbReference>
<feature type="compositionally biased region" description="Polar residues" evidence="1">
    <location>
        <begin position="1"/>
        <end position="11"/>
    </location>
</feature>
<dbReference type="Proteomes" id="UP000053664">
    <property type="component" value="Unassembled WGS sequence"/>
</dbReference>
<protein>
    <submittedName>
        <fullName evidence="2">Uncharacterized protein</fullName>
    </submittedName>
</protein>
<accession>A0A061H725</accession>
<evidence type="ECO:0000313" key="3">
    <source>
        <dbReference type="Proteomes" id="UP000053664"/>
    </source>
</evidence>
<name>A0A061H725_9BASI</name>
<feature type="region of interest" description="Disordered" evidence="1">
    <location>
        <begin position="1"/>
        <end position="63"/>
    </location>
</feature>
<sequence length="155" mass="16556">MRRGTTSSSPDPTLAGSRRSATSCRAANAAGASSPTLIAGPTRSTSRRRTAPSTNGGSATSVASSTAIAWTIPLLKAKKFRQWVNRESSSSASRPSLALRTPVRRRGMLFDPSRRRVNHLFLSSITFPLPAAVPPYAGSPFFARPYSLRKPPFPA</sequence>
<organism evidence="2 3">
    <name type="scientific">Pseudozyma flocculosa PF-1</name>
    <dbReference type="NCBI Taxonomy" id="1277687"/>
    <lineage>
        <taxon>Eukaryota</taxon>
        <taxon>Fungi</taxon>
        <taxon>Dikarya</taxon>
        <taxon>Basidiomycota</taxon>
        <taxon>Ustilaginomycotina</taxon>
        <taxon>Ustilaginomycetes</taxon>
        <taxon>Ustilaginales</taxon>
        <taxon>Ustilaginaceae</taxon>
        <taxon>Pseudozyma</taxon>
    </lineage>
</organism>
<feature type="compositionally biased region" description="Low complexity" evidence="1">
    <location>
        <begin position="51"/>
        <end position="63"/>
    </location>
</feature>
<feature type="compositionally biased region" description="Polar residues" evidence="1">
    <location>
        <begin position="19"/>
        <end position="36"/>
    </location>
</feature>
<reference evidence="2 3" key="1">
    <citation type="journal article" date="2013" name="Plant Cell">
        <title>The transition from a phytopathogenic smut ancestor to an anamorphic biocontrol agent deciphered by comparative whole-genome analysis.</title>
        <authorList>
            <person name="Lefebvre F."/>
            <person name="Joly D.L."/>
            <person name="Labbe C."/>
            <person name="Teichmann B."/>
            <person name="Linning R."/>
            <person name="Belzile F."/>
            <person name="Bakkeren G."/>
            <person name="Belanger R.R."/>
        </authorList>
    </citation>
    <scope>NUCLEOTIDE SEQUENCE [LARGE SCALE GENOMIC DNA]</scope>
    <source>
        <strain evidence="2 3">PF-1</strain>
    </source>
</reference>
<dbReference type="RefSeq" id="XP_007879954.1">
    <property type="nucleotide sequence ID" value="XM_007881763.1"/>
</dbReference>
<dbReference type="AlphaFoldDB" id="A0A061H725"/>